<dbReference type="InterPro" id="IPR006501">
    <property type="entry name" value="Pectinesterase_inhib_dom"/>
</dbReference>
<dbReference type="EMBL" id="LR746269">
    <property type="protein sequence ID" value="CAA7398400.1"/>
    <property type="molecule type" value="Genomic_DNA"/>
</dbReference>
<dbReference type="AlphaFoldDB" id="A0A7I8KKS3"/>
<keyword evidence="2" id="KW-1015">Disulfide bond</keyword>
<dbReference type="OrthoDB" id="841681at2759"/>
<dbReference type="GO" id="GO:0004857">
    <property type="term" value="F:enzyme inhibitor activity"/>
    <property type="evidence" value="ECO:0007669"/>
    <property type="project" value="InterPro"/>
</dbReference>
<gene>
    <name evidence="6" type="ORF">SI8410_06009065</name>
</gene>
<evidence type="ECO:0000256" key="2">
    <source>
        <dbReference type="ARBA" id="ARBA00023157"/>
    </source>
</evidence>
<dbReference type="Pfam" id="PF04043">
    <property type="entry name" value="PMEI"/>
    <property type="match status" value="1"/>
</dbReference>
<evidence type="ECO:0000256" key="1">
    <source>
        <dbReference type="ARBA" id="ARBA00022729"/>
    </source>
</evidence>
<dbReference type="PANTHER" id="PTHR35357:SF8">
    <property type="entry name" value="OS01G0111000 PROTEIN"/>
    <property type="match status" value="1"/>
</dbReference>
<evidence type="ECO:0000256" key="3">
    <source>
        <dbReference type="ARBA" id="ARBA00038471"/>
    </source>
</evidence>
<proteinExistence type="inferred from homology"/>
<accession>A0A7I8KKS3</accession>
<sequence>MASQGVTLLVLCLFSSVAQKGYAARPGGVTQLVKNACGKAPFVELCIRTLTSDAGAGKADLRGLAGTAVKAAAKSGANTSEYIAGLLNGQVEDPSLQQCLSDCSDSYVDAVEQLEDSVAALDSGGFADAKTWVAVAVVDTETCREGCKGVHGSQGVALLKKNEHDGQLCANALAITNLMSTA</sequence>
<dbReference type="PANTHER" id="PTHR35357">
    <property type="entry name" value="OS02G0537100 PROTEIN"/>
    <property type="match status" value="1"/>
</dbReference>
<dbReference type="SMART" id="SM00856">
    <property type="entry name" value="PMEI"/>
    <property type="match status" value="1"/>
</dbReference>
<dbReference type="CDD" id="cd15801">
    <property type="entry name" value="PMEI-like_1"/>
    <property type="match status" value="1"/>
</dbReference>
<dbReference type="NCBIfam" id="TIGR01614">
    <property type="entry name" value="PME_inhib"/>
    <property type="match status" value="1"/>
</dbReference>
<feature type="domain" description="Pectinesterase inhibitor" evidence="5">
    <location>
        <begin position="28"/>
        <end position="175"/>
    </location>
</feature>
<keyword evidence="7" id="KW-1185">Reference proteome</keyword>
<dbReference type="Gene3D" id="1.20.140.40">
    <property type="entry name" value="Invertase/pectin methylesterase inhibitor family protein"/>
    <property type="match status" value="1"/>
</dbReference>
<evidence type="ECO:0000313" key="7">
    <source>
        <dbReference type="Proteomes" id="UP000663760"/>
    </source>
</evidence>
<dbReference type="InterPro" id="IPR035513">
    <property type="entry name" value="Invertase/methylesterase_inhib"/>
</dbReference>
<feature type="chain" id="PRO_5029599283" description="Pectinesterase inhibitor domain-containing protein" evidence="4">
    <location>
        <begin position="24"/>
        <end position="182"/>
    </location>
</feature>
<feature type="signal peptide" evidence="4">
    <location>
        <begin position="1"/>
        <end position="23"/>
    </location>
</feature>
<name>A0A7I8KKS3_SPIIN</name>
<protein>
    <recommendedName>
        <fullName evidence="5">Pectinesterase inhibitor domain-containing protein</fullName>
    </recommendedName>
</protein>
<organism evidence="6 7">
    <name type="scientific">Spirodela intermedia</name>
    <name type="common">Intermediate duckweed</name>
    <dbReference type="NCBI Taxonomy" id="51605"/>
    <lineage>
        <taxon>Eukaryota</taxon>
        <taxon>Viridiplantae</taxon>
        <taxon>Streptophyta</taxon>
        <taxon>Embryophyta</taxon>
        <taxon>Tracheophyta</taxon>
        <taxon>Spermatophyta</taxon>
        <taxon>Magnoliopsida</taxon>
        <taxon>Liliopsida</taxon>
        <taxon>Araceae</taxon>
        <taxon>Lemnoideae</taxon>
        <taxon>Spirodela</taxon>
    </lineage>
</organism>
<dbReference type="Proteomes" id="UP000663760">
    <property type="component" value="Chromosome 6"/>
</dbReference>
<evidence type="ECO:0000313" key="6">
    <source>
        <dbReference type="EMBL" id="CAA7398400.1"/>
    </source>
</evidence>
<reference evidence="6" key="1">
    <citation type="submission" date="2020-02" db="EMBL/GenBank/DDBJ databases">
        <authorList>
            <person name="Scholz U."/>
            <person name="Mascher M."/>
            <person name="Fiebig A."/>
        </authorList>
    </citation>
    <scope>NUCLEOTIDE SEQUENCE</scope>
</reference>
<keyword evidence="1 4" id="KW-0732">Signal</keyword>
<comment type="similarity">
    <text evidence="3">Belongs to the PMEI family.</text>
</comment>
<evidence type="ECO:0000256" key="4">
    <source>
        <dbReference type="SAM" id="SignalP"/>
    </source>
</evidence>
<dbReference type="SUPFAM" id="SSF101148">
    <property type="entry name" value="Plant invertase/pectin methylesterase inhibitor"/>
    <property type="match status" value="1"/>
</dbReference>
<evidence type="ECO:0000259" key="5">
    <source>
        <dbReference type="SMART" id="SM00856"/>
    </source>
</evidence>